<accession>A0A2G5BGL3</accession>
<sequence>FIEDVTMPDDTVVAPNENLVKIWSVANMGNSEWPEGSMLVHVSGEPAAAGKRKAVPIVVGKRYEQVGIAVDLVTPSSPGRYVSQWRLMTPDGHYFGACLW</sequence>
<dbReference type="PANTHER" id="PTHR20930">
    <property type="entry name" value="OVARIAN CARCINOMA ANTIGEN CA125-RELATED"/>
    <property type="match status" value="1"/>
</dbReference>
<dbReference type="PANTHER" id="PTHR20930:SF0">
    <property type="entry name" value="PROTEIN ILRUN"/>
    <property type="match status" value="1"/>
</dbReference>
<evidence type="ECO:0000313" key="3">
    <source>
        <dbReference type="Proteomes" id="UP000242474"/>
    </source>
</evidence>
<feature type="domain" description="Nbr1 FW" evidence="1">
    <location>
        <begin position="6"/>
        <end position="100"/>
    </location>
</feature>
<evidence type="ECO:0000259" key="1">
    <source>
        <dbReference type="Pfam" id="PF16158"/>
    </source>
</evidence>
<proteinExistence type="predicted"/>
<dbReference type="OrthoDB" id="661148at2759"/>
<protein>
    <recommendedName>
        <fullName evidence="1">Nbr1 FW domain-containing protein</fullName>
    </recommendedName>
</protein>
<feature type="non-terminal residue" evidence="2">
    <location>
        <position position="1"/>
    </location>
</feature>
<evidence type="ECO:0000313" key="2">
    <source>
        <dbReference type="EMBL" id="PIA18164.1"/>
    </source>
</evidence>
<dbReference type="AlphaFoldDB" id="A0A2G5BGL3"/>
<dbReference type="STRING" id="763665.A0A2G5BGL3"/>
<dbReference type="InterPro" id="IPR032350">
    <property type="entry name" value="Nbr1_FW"/>
</dbReference>
<keyword evidence="3" id="KW-1185">Reference proteome</keyword>
<dbReference type="EMBL" id="KZ303491">
    <property type="protein sequence ID" value="PIA18164.1"/>
    <property type="molecule type" value="Genomic_DNA"/>
</dbReference>
<name>A0A2G5BGL3_COERN</name>
<dbReference type="Pfam" id="PF16158">
    <property type="entry name" value="N_BRCA1_IG"/>
    <property type="match status" value="1"/>
</dbReference>
<gene>
    <name evidence="2" type="ORF">COEREDRAFT_31141</name>
</gene>
<dbReference type="Gene3D" id="2.60.40.10">
    <property type="entry name" value="Immunoglobulins"/>
    <property type="match status" value="1"/>
</dbReference>
<dbReference type="Proteomes" id="UP000242474">
    <property type="component" value="Unassembled WGS sequence"/>
</dbReference>
<organism evidence="2 3">
    <name type="scientific">Coemansia reversa (strain ATCC 12441 / NRRL 1564)</name>
    <dbReference type="NCBI Taxonomy" id="763665"/>
    <lineage>
        <taxon>Eukaryota</taxon>
        <taxon>Fungi</taxon>
        <taxon>Fungi incertae sedis</taxon>
        <taxon>Zoopagomycota</taxon>
        <taxon>Kickxellomycotina</taxon>
        <taxon>Kickxellomycetes</taxon>
        <taxon>Kickxellales</taxon>
        <taxon>Kickxellaceae</taxon>
        <taxon>Coemansia</taxon>
    </lineage>
</organism>
<reference evidence="2 3" key="1">
    <citation type="journal article" date="2015" name="Genome Biol. Evol.">
        <title>Phylogenomic analyses indicate that early fungi evolved digesting cell walls of algal ancestors of land plants.</title>
        <authorList>
            <person name="Chang Y."/>
            <person name="Wang S."/>
            <person name="Sekimoto S."/>
            <person name="Aerts A.L."/>
            <person name="Choi C."/>
            <person name="Clum A."/>
            <person name="LaButti K.M."/>
            <person name="Lindquist E.A."/>
            <person name="Yee Ngan C."/>
            <person name="Ohm R.A."/>
            <person name="Salamov A.A."/>
            <person name="Grigoriev I.V."/>
            <person name="Spatafora J.W."/>
            <person name="Berbee M.L."/>
        </authorList>
    </citation>
    <scope>NUCLEOTIDE SEQUENCE [LARGE SCALE GENOMIC DNA]</scope>
    <source>
        <strain evidence="2 3">NRRL 1564</strain>
    </source>
</reference>
<feature type="non-terminal residue" evidence="2">
    <location>
        <position position="100"/>
    </location>
</feature>
<dbReference type="InterPro" id="IPR013783">
    <property type="entry name" value="Ig-like_fold"/>
</dbReference>
<dbReference type="CDD" id="cd14947">
    <property type="entry name" value="NBR1_like"/>
    <property type="match status" value="1"/>
</dbReference>